<dbReference type="PROSITE" id="PS51257">
    <property type="entry name" value="PROKAR_LIPOPROTEIN"/>
    <property type="match status" value="1"/>
</dbReference>
<protein>
    <submittedName>
        <fullName evidence="1">ABC-type glycerol-3-phosphate transport system substrate-binding protein</fullName>
    </submittedName>
</protein>
<proteinExistence type="predicted"/>
<dbReference type="Gene3D" id="3.40.190.10">
    <property type="entry name" value="Periplasmic binding protein-like II"/>
    <property type="match status" value="1"/>
</dbReference>
<dbReference type="Proteomes" id="UP001235840">
    <property type="component" value="Unassembled WGS sequence"/>
</dbReference>
<evidence type="ECO:0000313" key="2">
    <source>
        <dbReference type="Proteomes" id="UP001235840"/>
    </source>
</evidence>
<gene>
    <name evidence="1" type="ORF">J2S11_003396</name>
</gene>
<dbReference type="RefSeq" id="WP_307396403.1">
    <property type="nucleotide sequence ID" value="NZ_BAAADK010000001.1"/>
</dbReference>
<sequence>MYKKLSYVLLLGILILLLASCGGRNGKAEQIDIMFLSEIPAQLERAMQEKMIQRSTQVLGNEFEKEIKVQMYPVSFEKVTIEIMAGDTDMYIVDQSLLPIVLDPYGLAPLNSLLQAEHSELDQQAVEDVLDEGLEPFILIDEDTGERNLYAIPIHQDSWLIQEFGIEPTEALAAVVIQRSQHIDEVIRILGAIK</sequence>
<evidence type="ECO:0000313" key="1">
    <source>
        <dbReference type="EMBL" id="MDQ0167471.1"/>
    </source>
</evidence>
<dbReference type="EMBL" id="JAUSTY010000016">
    <property type="protein sequence ID" value="MDQ0167471.1"/>
    <property type="molecule type" value="Genomic_DNA"/>
</dbReference>
<keyword evidence="2" id="KW-1185">Reference proteome</keyword>
<name>A0ABT9W2K4_9BACI</name>
<comment type="caution">
    <text evidence="1">The sequence shown here is derived from an EMBL/GenBank/DDBJ whole genome shotgun (WGS) entry which is preliminary data.</text>
</comment>
<accession>A0ABT9W2K4</accession>
<reference evidence="1 2" key="1">
    <citation type="submission" date="2023-07" db="EMBL/GenBank/DDBJ databases">
        <title>Genomic Encyclopedia of Type Strains, Phase IV (KMG-IV): sequencing the most valuable type-strain genomes for metagenomic binning, comparative biology and taxonomic classification.</title>
        <authorList>
            <person name="Goeker M."/>
        </authorList>
    </citation>
    <scope>NUCLEOTIDE SEQUENCE [LARGE SCALE GENOMIC DNA]</scope>
    <source>
        <strain evidence="1 2">DSM 12751</strain>
    </source>
</reference>
<organism evidence="1 2">
    <name type="scientific">Caldalkalibacillus horti</name>
    <dbReference type="NCBI Taxonomy" id="77523"/>
    <lineage>
        <taxon>Bacteria</taxon>
        <taxon>Bacillati</taxon>
        <taxon>Bacillota</taxon>
        <taxon>Bacilli</taxon>
        <taxon>Bacillales</taxon>
        <taxon>Bacillaceae</taxon>
        <taxon>Caldalkalibacillus</taxon>
    </lineage>
</organism>